<dbReference type="GO" id="GO:1990229">
    <property type="term" value="C:iron-sulfur cluster assembly complex"/>
    <property type="evidence" value="ECO:0007669"/>
    <property type="project" value="UniProtKB-ARBA"/>
</dbReference>
<dbReference type="Pfam" id="PF01722">
    <property type="entry name" value="BolA"/>
    <property type="match status" value="1"/>
</dbReference>
<dbReference type="EMBL" id="JACXAF010000005">
    <property type="protein sequence ID" value="MBD1388823.1"/>
    <property type="molecule type" value="Genomic_DNA"/>
</dbReference>
<dbReference type="SUPFAM" id="SSF82657">
    <property type="entry name" value="BolA-like"/>
    <property type="match status" value="1"/>
</dbReference>
<dbReference type="PANTHER" id="PTHR46229">
    <property type="entry name" value="BOLA TRANSCRIPTION REGULATOR"/>
    <property type="match status" value="1"/>
</dbReference>
<reference evidence="4" key="1">
    <citation type="submission" date="2020-09" db="EMBL/GenBank/DDBJ databases">
        <title>A novel bacterium of genus Neiella, isolated from South China Sea.</title>
        <authorList>
            <person name="Huang H."/>
            <person name="Mo K."/>
            <person name="Hu Y."/>
        </authorList>
    </citation>
    <scope>NUCLEOTIDE SEQUENCE</scope>
    <source>
        <strain evidence="4">HB171785</strain>
    </source>
</reference>
<proteinExistence type="inferred from homology"/>
<dbReference type="RefSeq" id="WP_191143925.1">
    <property type="nucleotide sequence ID" value="NZ_JACXAF010000005.1"/>
</dbReference>
<organism evidence="4 5">
    <name type="scientific">Neiella litorisoli</name>
    <dbReference type="NCBI Taxonomy" id="2771431"/>
    <lineage>
        <taxon>Bacteria</taxon>
        <taxon>Pseudomonadati</taxon>
        <taxon>Pseudomonadota</taxon>
        <taxon>Gammaproteobacteria</taxon>
        <taxon>Alteromonadales</taxon>
        <taxon>Echinimonadaceae</taxon>
        <taxon>Neiella</taxon>
    </lineage>
</organism>
<dbReference type="PIRSF" id="PIRSF003113">
    <property type="entry name" value="BolA"/>
    <property type="match status" value="1"/>
</dbReference>
<evidence type="ECO:0000256" key="3">
    <source>
        <dbReference type="RuleBase" id="RU003860"/>
    </source>
</evidence>
<dbReference type="FunFam" id="3.30.300.90:FF:000001">
    <property type="entry name" value="Transcriptional regulator BolA"/>
    <property type="match status" value="1"/>
</dbReference>
<dbReference type="InterPro" id="IPR002634">
    <property type="entry name" value="BolA"/>
</dbReference>
<evidence type="ECO:0000256" key="2">
    <source>
        <dbReference type="ARBA" id="ARBA00074073"/>
    </source>
</evidence>
<sequence length="102" mass="11259">MSMQQRITAALHQQFDPSHLTVENESHQHNVPANSETHFKVVVVSANFAGMRLLQRHRAINSLLATEFDAGLHALAMHTYTPEEWAAKQQAPASPQCMGGGK</sequence>
<evidence type="ECO:0000313" key="4">
    <source>
        <dbReference type="EMBL" id="MBD1388823.1"/>
    </source>
</evidence>
<evidence type="ECO:0000256" key="1">
    <source>
        <dbReference type="ARBA" id="ARBA00005578"/>
    </source>
</evidence>
<dbReference type="GO" id="GO:0006351">
    <property type="term" value="P:DNA-templated transcription"/>
    <property type="evidence" value="ECO:0007669"/>
    <property type="project" value="TreeGrafter"/>
</dbReference>
<accession>A0A8J6QHY0</accession>
<dbReference type="InterPro" id="IPR036065">
    <property type="entry name" value="BolA-like_sf"/>
</dbReference>
<dbReference type="Proteomes" id="UP000638014">
    <property type="component" value="Unassembled WGS sequence"/>
</dbReference>
<evidence type="ECO:0000313" key="5">
    <source>
        <dbReference type="Proteomes" id="UP000638014"/>
    </source>
</evidence>
<dbReference type="Gene3D" id="3.30.300.90">
    <property type="entry name" value="BolA-like"/>
    <property type="match status" value="1"/>
</dbReference>
<dbReference type="GO" id="GO:0005829">
    <property type="term" value="C:cytosol"/>
    <property type="evidence" value="ECO:0007669"/>
    <property type="project" value="TreeGrafter"/>
</dbReference>
<dbReference type="AlphaFoldDB" id="A0A8J6QHY0"/>
<keyword evidence="5" id="KW-1185">Reference proteome</keyword>
<dbReference type="PANTHER" id="PTHR46229:SF2">
    <property type="entry name" value="BOLA-LIKE PROTEIN 1"/>
    <property type="match status" value="1"/>
</dbReference>
<protein>
    <recommendedName>
        <fullName evidence="2">DNA-binding transcriptional regulator BolA</fullName>
    </recommendedName>
</protein>
<dbReference type="InterPro" id="IPR050961">
    <property type="entry name" value="BolA/IbaG_stress_morph_reg"/>
</dbReference>
<comment type="caution">
    <text evidence="4">The sequence shown here is derived from an EMBL/GenBank/DDBJ whole genome shotgun (WGS) entry which is preliminary data.</text>
</comment>
<name>A0A8J6QHY0_9GAMM</name>
<comment type="similarity">
    <text evidence="1 3">Belongs to the BolA/IbaG family.</text>
</comment>
<gene>
    <name evidence="4" type="ORF">IC617_05230</name>
</gene>